<name>A0A261V2F5_9BORD</name>
<dbReference type="RefSeq" id="WP_094824099.1">
    <property type="nucleotide sequence ID" value="NZ_NEVO01000019.1"/>
</dbReference>
<dbReference type="InterPro" id="IPR008869">
    <property type="entry name" value="MlaC/ttg2D"/>
</dbReference>
<evidence type="ECO:0000313" key="3">
    <source>
        <dbReference type="Proteomes" id="UP000216885"/>
    </source>
</evidence>
<dbReference type="PANTHER" id="PTHR36573">
    <property type="entry name" value="INTERMEMBRANE PHOSPHOLIPID TRANSPORT SYSTEM BINDING PROTEIN MLAC"/>
    <property type="match status" value="1"/>
</dbReference>
<protein>
    <submittedName>
        <fullName evidence="2">ABC transporter</fullName>
    </submittedName>
</protein>
<sequence length="210" mass="23320">MRISAFSLLQRLFLAATIGLMAATVAQAKPDAHGAPDKFVLDAANEALDVLKADSKVKSGDLAHINQVVDTYILPYVNFRKTTQLSAGRYWRQATPEQQTALANAFRGTLVRTYSGALTGVTQNTSIKLLPFRDDPNADDVVVRSLITQANGQPVGVDYRLEKDPQQGWRIYDMNVEGIWLIQNYRNQFAQQIEQSGIDGLIKALNQRNQ</sequence>
<dbReference type="PIRSF" id="PIRSF004649">
    <property type="entry name" value="MlaC"/>
    <property type="match status" value="1"/>
</dbReference>
<dbReference type="PANTHER" id="PTHR36573:SF1">
    <property type="entry name" value="INTERMEMBRANE PHOSPHOLIPID TRANSPORT SYSTEM BINDING PROTEIN MLAC"/>
    <property type="match status" value="1"/>
</dbReference>
<dbReference type="EMBL" id="NEVQ01000001">
    <property type="protein sequence ID" value="OZI67710.1"/>
    <property type="molecule type" value="Genomic_DNA"/>
</dbReference>
<proteinExistence type="predicted"/>
<organism evidence="2 3">
    <name type="scientific">Bordetella genomosp. 4</name>
    <dbReference type="NCBI Taxonomy" id="463044"/>
    <lineage>
        <taxon>Bacteria</taxon>
        <taxon>Pseudomonadati</taxon>
        <taxon>Pseudomonadota</taxon>
        <taxon>Betaproteobacteria</taxon>
        <taxon>Burkholderiales</taxon>
        <taxon>Alcaligenaceae</taxon>
        <taxon>Bordetella</taxon>
    </lineage>
</organism>
<evidence type="ECO:0000313" key="2">
    <source>
        <dbReference type="EMBL" id="OZI67710.1"/>
    </source>
</evidence>
<keyword evidence="3" id="KW-1185">Reference proteome</keyword>
<dbReference type="AlphaFoldDB" id="A0A261V2F5"/>
<feature type="chain" id="PRO_5012356579" evidence="1">
    <location>
        <begin position="29"/>
        <end position="210"/>
    </location>
</feature>
<dbReference type="Pfam" id="PF05494">
    <property type="entry name" value="MlaC"/>
    <property type="match status" value="1"/>
</dbReference>
<feature type="signal peptide" evidence="1">
    <location>
        <begin position="1"/>
        <end position="28"/>
    </location>
</feature>
<dbReference type="Gene3D" id="1.10.10.640">
    <property type="entry name" value="phospholipid-binding protein"/>
    <property type="match status" value="1"/>
</dbReference>
<gene>
    <name evidence="2" type="ORF">CAL20_01315</name>
</gene>
<reference evidence="2 3" key="1">
    <citation type="submission" date="2017-05" db="EMBL/GenBank/DDBJ databases">
        <title>Complete and WGS of Bordetella genogroups.</title>
        <authorList>
            <person name="Spilker T."/>
            <person name="LiPuma J."/>
        </authorList>
    </citation>
    <scope>NUCLEOTIDE SEQUENCE [LARGE SCALE GENOMIC DNA]</scope>
    <source>
        <strain evidence="2 3">AU9919</strain>
    </source>
</reference>
<dbReference type="Proteomes" id="UP000216885">
    <property type="component" value="Unassembled WGS sequence"/>
</dbReference>
<evidence type="ECO:0000256" key="1">
    <source>
        <dbReference type="SAM" id="SignalP"/>
    </source>
</evidence>
<accession>A0A261V2F5</accession>
<dbReference type="OrthoDB" id="9798905at2"/>
<dbReference type="Gene3D" id="3.10.450.50">
    <property type="match status" value="1"/>
</dbReference>
<keyword evidence="1" id="KW-0732">Signal</keyword>
<comment type="caution">
    <text evidence="2">The sequence shown here is derived from an EMBL/GenBank/DDBJ whole genome shotgun (WGS) entry which is preliminary data.</text>
</comment>